<keyword evidence="3" id="KW-1003">Cell membrane</keyword>
<dbReference type="PANTHER" id="PTHR30329:SF21">
    <property type="entry name" value="LIPOPROTEIN YIAD-RELATED"/>
    <property type="match status" value="1"/>
</dbReference>
<dbReference type="InterPro" id="IPR050330">
    <property type="entry name" value="Bact_OuterMem_StrucFunc"/>
</dbReference>
<dbReference type="Proteomes" id="UP000285478">
    <property type="component" value="Chromosome"/>
</dbReference>
<dbReference type="Pfam" id="PF13677">
    <property type="entry name" value="MotB_plug"/>
    <property type="match status" value="1"/>
</dbReference>
<proteinExistence type="inferred from homology"/>
<reference evidence="10 11" key="1">
    <citation type="journal article" date="2018" name="Environ. Microbiol.">
        <title>Genomes of ubiquitous marine and hypersaline Hydrogenovibrio, Thiomicrorhabdus and Thiomicrospira spp. encode a diversity of mechanisms to sustain chemolithoautotrophy in heterogeneous environments.</title>
        <authorList>
            <person name="Scott K.M."/>
            <person name="Williams J."/>
            <person name="Porter C.M.B."/>
            <person name="Russel S."/>
            <person name="Harmer T.L."/>
            <person name="Paul J.H."/>
            <person name="Antonen K.M."/>
            <person name="Bridges M.K."/>
            <person name="Camper G.J."/>
            <person name="Campla C.K."/>
            <person name="Casella L.G."/>
            <person name="Chase E."/>
            <person name="Conrad J.W."/>
            <person name="Cruz M.C."/>
            <person name="Dunlap D.S."/>
            <person name="Duran L."/>
            <person name="Fahsbender E.M."/>
            <person name="Goldsmith D.B."/>
            <person name="Keeley R.F."/>
            <person name="Kondoff M.R."/>
            <person name="Kussy B.I."/>
            <person name="Lane M.K."/>
            <person name="Lawler S."/>
            <person name="Leigh B.A."/>
            <person name="Lewis C."/>
            <person name="Lostal L.M."/>
            <person name="Marking D."/>
            <person name="Mancera P.A."/>
            <person name="McClenthan E.C."/>
            <person name="McIntyre E.A."/>
            <person name="Mine J.A."/>
            <person name="Modi S."/>
            <person name="Moore B.D."/>
            <person name="Morgan W.A."/>
            <person name="Nelson K.M."/>
            <person name="Nguyen K.N."/>
            <person name="Ogburn N."/>
            <person name="Parrino D.G."/>
            <person name="Pedapudi A.D."/>
            <person name="Pelham R.P."/>
            <person name="Preece A.M."/>
            <person name="Rampersad E.A."/>
            <person name="Richardson J.C."/>
            <person name="Rodgers C.M."/>
            <person name="Schaffer B.L."/>
            <person name="Sheridan N.E."/>
            <person name="Solone M.R."/>
            <person name="Staley Z.R."/>
            <person name="Tabuchi M."/>
            <person name="Waide R.J."/>
            <person name="Wanjugi P.W."/>
            <person name="Young S."/>
            <person name="Clum A."/>
            <person name="Daum C."/>
            <person name="Huntemann M."/>
            <person name="Ivanova N."/>
            <person name="Kyrpides N."/>
            <person name="Mikhailova N."/>
            <person name="Palaniappan K."/>
            <person name="Pillay M."/>
            <person name="Reddy T.B.K."/>
            <person name="Shapiro N."/>
            <person name="Stamatis D."/>
            <person name="Varghese N."/>
            <person name="Woyke T."/>
            <person name="Boden R."/>
            <person name="Freyermuth S.K."/>
            <person name="Kerfeld C.A."/>
        </authorList>
    </citation>
    <scope>NUCLEOTIDE SEQUENCE [LARGE SCALE GENOMIC DNA]</scope>
    <source>
        <strain evidence="10 11">JR-2</strain>
    </source>
</reference>
<evidence type="ECO:0000313" key="10">
    <source>
        <dbReference type="EMBL" id="QAB15646.1"/>
    </source>
</evidence>
<dbReference type="Pfam" id="PF00691">
    <property type="entry name" value="OmpA"/>
    <property type="match status" value="1"/>
</dbReference>
<comment type="similarity">
    <text evidence="2">Belongs to the MotB family.</text>
</comment>
<evidence type="ECO:0000256" key="6">
    <source>
        <dbReference type="ARBA" id="ARBA00023136"/>
    </source>
</evidence>
<evidence type="ECO:0000256" key="8">
    <source>
        <dbReference type="SAM" id="Phobius"/>
    </source>
</evidence>
<name>A0A410H421_9GAMM</name>
<dbReference type="PROSITE" id="PS51123">
    <property type="entry name" value="OMPA_2"/>
    <property type="match status" value="1"/>
</dbReference>
<organism evidence="10 11">
    <name type="scientific">Hydrogenovibrio thermophilus</name>
    <dbReference type="NCBI Taxonomy" id="265883"/>
    <lineage>
        <taxon>Bacteria</taxon>
        <taxon>Pseudomonadati</taxon>
        <taxon>Pseudomonadota</taxon>
        <taxon>Gammaproteobacteria</taxon>
        <taxon>Thiotrichales</taxon>
        <taxon>Piscirickettsiaceae</taxon>
        <taxon>Hydrogenovibrio</taxon>
    </lineage>
</organism>
<evidence type="ECO:0000256" key="7">
    <source>
        <dbReference type="PROSITE-ProRule" id="PRU00473"/>
    </source>
</evidence>
<keyword evidence="6 7" id="KW-0472">Membrane</keyword>
<dbReference type="SUPFAM" id="SSF103088">
    <property type="entry name" value="OmpA-like"/>
    <property type="match status" value="1"/>
</dbReference>
<dbReference type="InterPro" id="IPR036737">
    <property type="entry name" value="OmpA-like_sf"/>
</dbReference>
<evidence type="ECO:0000256" key="1">
    <source>
        <dbReference type="ARBA" id="ARBA00004162"/>
    </source>
</evidence>
<evidence type="ECO:0000256" key="5">
    <source>
        <dbReference type="ARBA" id="ARBA00022989"/>
    </source>
</evidence>
<evidence type="ECO:0000256" key="3">
    <source>
        <dbReference type="ARBA" id="ARBA00022475"/>
    </source>
</evidence>
<dbReference type="CDD" id="cd07185">
    <property type="entry name" value="OmpA_C-like"/>
    <property type="match status" value="1"/>
</dbReference>
<feature type="transmembrane region" description="Helical" evidence="8">
    <location>
        <begin position="12"/>
        <end position="32"/>
    </location>
</feature>
<evidence type="ECO:0000259" key="9">
    <source>
        <dbReference type="PROSITE" id="PS51123"/>
    </source>
</evidence>
<dbReference type="InterPro" id="IPR025713">
    <property type="entry name" value="MotB-like_N_dom"/>
</dbReference>
<dbReference type="PANTHER" id="PTHR30329">
    <property type="entry name" value="STATOR ELEMENT OF FLAGELLAR MOTOR COMPLEX"/>
    <property type="match status" value="1"/>
</dbReference>
<dbReference type="Gene3D" id="3.30.1330.60">
    <property type="entry name" value="OmpA-like domain"/>
    <property type="match status" value="1"/>
</dbReference>
<evidence type="ECO:0000256" key="2">
    <source>
        <dbReference type="ARBA" id="ARBA00008914"/>
    </source>
</evidence>
<keyword evidence="11" id="KW-1185">Reference proteome</keyword>
<evidence type="ECO:0000313" key="11">
    <source>
        <dbReference type="Proteomes" id="UP000285478"/>
    </source>
</evidence>
<sequence>MAKKKCNDAPWLATFADLMSLLMAIFVLLFAMSTLDAHKYEAIVKSLTHTLGHGSDLTQTQVQYFKQADEQRKVEQDQDGETTIENLKPLYESLVETFAMASRQSDVQVSLDPEKKRVHISFPENISFPTGSAELKPGFAVYLSKLQPYVTEFSRVQAVGHTDKRPVVGGRFKSNWELSSARAAAVVQKLIENGIIQSRQAEVVGVADTSPLSLAETEAGYAMNRRVEIIIEPNYFEDEGQSENVRTQSISVEEMQIKK</sequence>
<evidence type="ECO:0000256" key="4">
    <source>
        <dbReference type="ARBA" id="ARBA00022692"/>
    </source>
</evidence>
<dbReference type="KEGG" id="htr:EPV75_08190"/>
<dbReference type="EMBL" id="CP035033">
    <property type="protein sequence ID" value="QAB15646.1"/>
    <property type="molecule type" value="Genomic_DNA"/>
</dbReference>
<keyword evidence="5 8" id="KW-1133">Transmembrane helix</keyword>
<comment type="subcellular location">
    <subcellularLocation>
        <location evidence="1">Cell membrane</location>
        <topology evidence="1">Single-pass membrane protein</topology>
    </subcellularLocation>
</comment>
<feature type="domain" description="OmpA-like" evidence="9">
    <location>
        <begin position="115"/>
        <end position="235"/>
    </location>
</feature>
<dbReference type="InterPro" id="IPR006665">
    <property type="entry name" value="OmpA-like"/>
</dbReference>
<gene>
    <name evidence="10" type="ORF">EPV75_08190</name>
</gene>
<accession>A0A410H421</accession>
<dbReference type="GO" id="GO:0005886">
    <property type="term" value="C:plasma membrane"/>
    <property type="evidence" value="ECO:0007669"/>
    <property type="project" value="UniProtKB-SubCell"/>
</dbReference>
<keyword evidence="4 8" id="KW-0812">Transmembrane</keyword>
<dbReference type="AlphaFoldDB" id="A0A410H421"/>
<protein>
    <submittedName>
        <fullName evidence="10">Cell envelope biogenesis protein OmpA</fullName>
    </submittedName>
</protein>
<dbReference type="RefSeq" id="WP_128385061.1">
    <property type="nucleotide sequence ID" value="NZ_CP035033.1"/>
</dbReference>